<dbReference type="WBParaSite" id="ASIM_0001441201-mRNA-1">
    <property type="protein sequence ID" value="ASIM_0001441201-mRNA-1"/>
    <property type="gene ID" value="ASIM_0001441201"/>
</dbReference>
<dbReference type="AlphaFoldDB" id="A0A0M3K0R4"/>
<sequence length="233" mass="26763">MYSSIWCLLVMLTGNLMHHVLFVRCWRHNHSSPAAAATAPVSNAQTHSYSCRGCAEARDLFAKIRIEQIKREILEKLGLDTPPKVRPAEGFPSIPQVAKYLRSHVRRDIHSSFLTDDPTYYYASNQEQQQKTEQTIIFAERAPSAYNQNLLLAYFRFSREIMSKSLRRAFLYVFIRKPTNLHAASRIGTVQVIVREVLRDGKVSESDWFLLHSSIDILSFTDKCPNSLLVRCT</sequence>
<accession>A0A0M3K0R4</accession>
<evidence type="ECO:0000313" key="2">
    <source>
        <dbReference type="EMBL" id="VDK50711.1"/>
    </source>
</evidence>
<dbReference type="Gene3D" id="2.60.120.970">
    <property type="match status" value="1"/>
</dbReference>
<keyword evidence="1" id="KW-0732">Signal</keyword>
<evidence type="ECO:0000313" key="4">
    <source>
        <dbReference type="WBParaSite" id="ASIM_0001441201-mRNA-1"/>
    </source>
</evidence>
<proteinExistence type="predicted"/>
<evidence type="ECO:0000256" key="1">
    <source>
        <dbReference type="SAM" id="SignalP"/>
    </source>
</evidence>
<evidence type="ECO:0000313" key="3">
    <source>
        <dbReference type="Proteomes" id="UP000267096"/>
    </source>
</evidence>
<organism evidence="4">
    <name type="scientific">Anisakis simplex</name>
    <name type="common">Herring worm</name>
    <dbReference type="NCBI Taxonomy" id="6269"/>
    <lineage>
        <taxon>Eukaryota</taxon>
        <taxon>Metazoa</taxon>
        <taxon>Ecdysozoa</taxon>
        <taxon>Nematoda</taxon>
        <taxon>Chromadorea</taxon>
        <taxon>Rhabditida</taxon>
        <taxon>Spirurina</taxon>
        <taxon>Ascaridomorpha</taxon>
        <taxon>Ascaridoidea</taxon>
        <taxon>Anisakidae</taxon>
        <taxon>Anisakis</taxon>
        <taxon>Anisakis simplex complex</taxon>
    </lineage>
</organism>
<feature type="signal peptide" evidence="1">
    <location>
        <begin position="1"/>
        <end position="22"/>
    </location>
</feature>
<reference evidence="2 3" key="2">
    <citation type="submission" date="2018-11" db="EMBL/GenBank/DDBJ databases">
        <authorList>
            <consortium name="Pathogen Informatics"/>
        </authorList>
    </citation>
    <scope>NUCLEOTIDE SEQUENCE [LARGE SCALE GENOMIC DNA]</scope>
</reference>
<dbReference type="OrthoDB" id="5867626at2759"/>
<dbReference type="EMBL" id="UYRR01031519">
    <property type="protein sequence ID" value="VDK50711.1"/>
    <property type="molecule type" value="Genomic_DNA"/>
</dbReference>
<reference evidence="4" key="1">
    <citation type="submission" date="2017-02" db="UniProtKB">
        <authorList>
            <consortium name="WormBaseParasite"/>
        </authorList>
    </citation>
    <scope>IDENTIFICATION</scope>
</reference>
<keyword evidence="3" id="KW-1185">Reference proteome</keyword>
<gene>
    <name evidence="2" type="ORF">ASIM_LOCUS13839</name>
</gene>
<dbReference type="Proteomes" id="UP000267096">
    <property type="component" value="Unassembled WGS sequence"/>
</dbReference>
<protein>
    <submittedName>
        <fullName evidence="4">TGF-beta propeptide domain-containing protein</fullName>
    </submittedName>
</protein>
<feature type="chain" id="PRO_5043121144" evidence="1">
    <location>
        <begin position="23"/>
        <end position="233"/>
    </location>
</feature>
<name>A0A0M3K0R4_ANISI</name>